<feature type="compositionally biased region" description="Polar residues" evidence="8">
    <location>
        <begin position="284"/>
        <end position="304"/>
    </location>
</feature>
<comment type="subcellular location">
    <subcellularLocation>
        <location evidence="1">Nucleus</location>
    </subcellularLocation>
</comment>
<keyword evidence="2" id="KW-0479">Metal-binding</keyword>
<evidence type="ECO:0000256" key="3">
    <source>
        <dbReference type="ARBA" id="ARBA00022833"/>
    </source>
</evidence>
<dbReference type="GO" id="GO:0005634">
    <property type="term" value="C:nucleus"/>
    <property type="evidence" value="ECO:0007669"/>
    <property type="project" value="UniProtKB-SubCell"/>
</dbReference>
<dbReference type="InterPro" id="IPR051711">
    <property type="entry name" value="Stress_Response_Reg"/>
</dbReference>
<keyword evidence="7" id="KW-0539">Nucleus</keyword>
<evidence type="ECO:0000256" key="4">
    <source>
        <dbReference type="ARBA" id="ARBA00023015"/>
    </source>
</evidence>
<dbReference type="GO" id="GO:0000981">
    <property type="term" value="F:DNA-binding transcription factor activity, RNA polymerase II-specific"/>
    <property type="evidence" value="ECO:0007669"/>
    <property type="project" value="InterPro"/>
</dbReference>
<keyword evidence="3" id="KW-0862">Zinc</keyword>
<gene>
    <name evidence="10" type="ORF">QBC42DRAFT_279026</name>
</gene>
<feature type="region of interest" description="Disordered" evidence="8">
    <location>
        <begin position="1"/>
        <end position="105"/>
    </location>
</feature>
<dbReference type="SUPFAM" id="SSF57701">
    <property type="entry name" value="Zn2/Cys6 DNA-binding domain"/>
    <property type="match status" value="1"/>
</dbReference>
<feature type="compositionally biased region" description="Basic and acidic residues" evidence="8">
    <location>
        <begin position="65"/>
        <end position="92"/>
    </location>
</feature>
<dbReference type="Proteomes" id="UP001321749">
    <property type="component" value="Unassembled WGS sequence"/>
</dbReference>
<dbReference type="GO" id="GO:0008270">
    <property type="term" value="F:zinc ion binding"/>
    <property type="evidence" value="ECO:0007669"/>
    <property type="project" value="InterPro"/>
</dbReference>
<keyword evidence="11" id="KW-1185">Reference proteome</keyword>
<keyword evidence="5" id="KW-0238">DNA-binding</keyword>
<evidence type="ECO:0000256" key="8">
    <source>
        <dbReference type="SAM" id="MobiDB-lite"/>
    </source>
</evidence>
<feature type="region of interest" description="Disordered" evidence="8">
    <location>
        <begin position="734"/>
        <end position="778"/>
    </location>
</feature>
<dbReference type="GO" id="GO:0043565">
    <property type="term" value="F:sequence-specific DNA binding"/>
    <property type="evidence" value="ECO:0007669"/>
    <property type="project" value="TreeGrafter"/>
</dbReference>
<dbReference type="CDD" id="cd00067">
    <property type="entry name" value="GAL4"/>
    <property type="match status" value="1"/>
</dbReference>
<evidence type="ECO:0000256" key="2">
    <source>
        <dbReference type="ARBA" id="ARBA00022723"/>
    </source>
</evidence>
<comment type="caution">
    <text evidence="10">The sequence shown here is derived from an EMBL/GenBank/DDBJ whole genome shotgun (WGS) entry which is preliminary data.</text>
</comment>
<dbReference type="CDD" id="cd12148">
    <property type="entry name" value="fungal_TF_MHR"/>
    <property type="match status" value="1"/>
</dbReference>
<feature type="region of interest" description="Disordered" evidence="8">
    <location>
        <begin position="284"/>
        <end position="308"/>
    </location>
</feature>
<evidence type="ECO:0000313" key="11">
    <source>
        <dbReference type="Proteomes" id="UP001321749"/>
    </source>
</evidence>
<organism evidence="10 11">
    <name type="scientific">Cladorrhinum samala</name>
    <dbReference type="NCBI Taxonomy" id="585594"/>
    <lineage>
        <taxon>Eukaryota</taxon>
        <taxon>Fungi</taxon>
        <taxon>Dikarya</taxon>
        <taxon>Ascomycota</taxon>
        <taxon>Pezizomycotina</taxon>
        <taxon>Sordariomycetes</taxon>
        <taxon>Sordariomycetidae</taxon>
        <taxon>Sordariales</taxon>
        <taxon>Podosporaceae</taxon>
        <taxon>Cladorrhinum</taxon>
    </lineage>
</organism>
<accession>A0AAV9HA23</accession>
<feature type="compositionally biased region" description="Basic and acidic residues" evidence="8">
    <location>
        <begin position="189"/>
        <end position="212"/>
    </location>
</feature>
<dbReference type="AlphaFoldDB" id="A0AAV9HA23"/>
<sequence length="1008" mass="112763">MVTAISMTKPIVESITYRPERTSSQPPNLGRATAGRKATTLSAASVTGASNTTDMSEDESADLSLEDHDSSTESHGAVKREDGGNHGSRDTAGENPSMPMQKRRRVTRACDECRRKKIKCDGKQPCTHCSVYSYECTYDKPSNRRRNPAPQYIEALEARLQRAETLLRKFMPDVDLSDPSLDPSVQQEFRNREQTRARAMKAEKSEPPKEQEDAPDAQIMSMVESIGQLDLNEGGEWDFHGNSSGAVFLRRMKDHFKGLLGNDHSIPFLPRPSRPAGMFGLDSPRSNAGSPWDTSNASSTTGTPNIYDLPPQDKARKLCYYSFNCATCLLRIVHEPSFYEMFDKIYGTPQETWGNGEHRFLGLLYSVLALGCVYNVAPEEPSSYKASVEEGVKYYTAARLILQDVAECRDMYSLQGLVYMILFLQATSNISGCYAFLGIALRSCLRMGLHRHLSHAQITPIEDETRRRVFHVVRQMDTYVSAILGFPLPFHDDDVDQPLPTEVDDEYITKDAILTPPPGTPSFIQAFNAHSKLMGILAKVVKHIYPLKGVEECLSQGNPTSTYMISYARIKDIERELQEWHEQLPIHWRPSPDGPIEVIRVRTLLRFAYAHVQMMLYRPFLHYISARMTAGKQIDDRYYNCAAAGISVSRNIVHIGIEIQKQAVLIGPYWFILYSEFFAILSLVYYVLENPDKEGSAEILADAKAGREVIASLAQRSLAADRITNALDPIFEQLPERLKKKTTRPTPSKKRSAPASTSSQPSGVPLPTRPGLQEEVQMRRSEEIVRPLAGALRREARLPPNRTSSFDALGLQQSALSGQTFGSSLQNILPMEMSMGGTGPETVSTHRHAQGYRQGQQPAGVSSLNTLGAMMFPSGDPFAYPNQPLMDPAGHHPDRPSPHATHGQSQEAMHYYMSSIYDDIEGQLMGPIPPYLLQQGRSQHGLDPTNQMYATSSMLTTHPHAQRNHSQMGQHHQQQNQHHHRDIMEDILGEPNFQGDWNDMLGHTGGYR</sequence>
<dbReference type="Pfam" id="PF04082">
    <property type="entry name" value="Fungal_trans"/>
    <property type="match status" value="1"/>
</dbReference>
<evidence type="ECO:0000313" key="10">
    <source>
        <dbReference type="EMBL" id="KAK4457465.1"/>
    </source>
</evidence>
<dbReference type="PROSITE" id="PS00463">
    <property type="entry name" value="ZN2_CY6_FUNGAL_1"/>
    <property type="match status" value="1"/>
</dbReference>
<feature type="compositionally biased region" description="Low complexity" evidence="8">
    <location>
        <begin position="175"/>
        <end position="185"/>
    </location>
</feature>
<feature type="compositionally biased region" description="Polar residues" evidence="8">
    <location>
        <begin position="39"/>
        <end position="54"/>
    </location>
</feature>
<dbReference type="Gene3D" id="4.10.240.10">
    <property type="entry name" value="Zn(2)-C6 fungal-type DNA-binding domain"/>
    <property type="match status" value="1"/>
</dbReference>
<dbReference type="PROSITE" id="PS50048">
    <property type="entry name" value="ZN2_CY6_FUNGAL_2"/>
    <property type="match status" value="1"/>
</dbReference>
<dbReference type="EMBL" id="MU865113">
    <property type="protein sequence ID" value="KAK4457465.1"/>
    <property type="molecule type" value="Genomic_DNA"/>
</dbReference>
<dbReference type="PANTHER" id="PTHR47540">
    <property type="entry name" value="THIAMINE REPRESSIBLE GENES REGULATORY PROTEIN THI5"/>
    <property type="match status" value="1"/>
</dbReference>
<evidence type="ECO:0000256" key="1">
    <source>
        <dbReference type="ARBA" id="ARBA00004123"/>
    </source>
</evidence>
<evidence type="ECO:0000256" key="7">
    <source>
        <dbReference type="ARBA" id="ARBA00023242"/>
    </source>
</evidence>
<feature type="compositionally biased region" description="Basic residues" evidence="8">
    <location>
        <begin position="738"/>
        <end position="752"/>
    </location>
</feature>
<evidence type="ECO:0000256" key="6">
    <source>
        <dbReference type="ARBA" id="ARBA00023163"/>
    </source>
</evidence>
<reference evidence="10" key="1">
    <citation type="journal article" date="2023" name="Mol. Phylogenet. Evol.">
        <title>Genome-scale phylogeny and comparative genomics of the fungal order Sordariales.</title>
        <authorList>
            <person name="Hensen N."/>
            <person name="Bonometti L."/>
            <person name="Westerberg I."/>
            <person name="Brannstrom I.O."/>
            <person name="Guillou S."/>
            <person name="Cros-Aarteil S."/>
            <person name="Calhoun S."/>
            <person name="Haridas S."/>
            <person name="Kuo A."/>
            <person name="Mondo S."/>
            <person name="Pangilinan J."/>
            <person name="Riley R."/>
            <person name="LaButti K."/>
            <person name="Andreopoulos B."/>
            <person name="Lipzen A."/>
            <person name="Chen C."/>
            <person name="Yan M."/>
            <person name="Daum C."/>
            <person name="Ng V."/>
            <person name="Clum A."/>
            <person name="Steindorff A."/>
            <person name="Ohm R.A."/>
            <person name="Martin F."/>
            <person name="Silar P."/>
            <person name="Natvig D.O."/>
            <person name="Lalanne C."/>
            <person name="Gautier V."/>
            <person name="Ament-Velasquez S.L."/>
            <person name="Kruys A."/>
            <person name="Hutchinson M.I."/>
            <person name="Powell A.J."/>
            <person name="Barry K."/>
            <person name="Miller A.N."/>
            <person name="Grigoriev I.V."/>
            <person name="Debuchy R."/>
            <person name="Gladieux P."/>
            <person name="Hiltunen Thoren M."/>
            <person name="Johannesson H."/>
        </authorList>
    </citation>
    <scope>NUCLEOTIDE SEQUENCE</scope>
    <source>
        <strain evidence="10">PSN324</strain>
    </source>
</reference>
<feature type="domain" description="Zn(2)-C6 fungal-type" evidence="9">
    <location>
        <begin position="109"/>
        <end position="138"/>
    </location>
</feature>
<dbReference type="SMART" id="SM00906">
    <property type="entry name" value="Fungal_trans"/>
    <property type="match status" value="1"/>
</dbReference>
<name>A0AAV9HA23_9PEZI</name>
<dbReference type="PANTHER" id="PTHR47540:SF1">
    <property type="entry name" value="ACTIVATOR OF STRESS GENES 1-RELATED"/>
    <property type="match status" value="1"/>
</dbReference>
<keyword evidence="4" id="KW-0805">Transcription regulation</keyword>
<dbReference type="InterPro" id="IPR001138">
    <property type="entry name" value="Zn2Cys6_DnaBD"/>
</dbReference>
<feature type="region of interest" description="Disordered" evidence="8">
    <location>
        <begin position="175"/>
        <end position="216"/>
    </location>
</feature>
<dbReference type="GO" id="GO:0045944">
    <property type="term" value="P:positive regulation of transcription by RNA polymerase II"/>
    <property type="evidence" value="ECO:0007669"/>
    <property type="project" value="TreeGrafter"/>
</dbReference>
<dbReference type="SMART" id="SM00066">
    <property type="entry name" value="GAL4"/>
    <property type="match status" value="1"/>
</dbReference>
<keyword evidence="6" id="KW-0804">Transcription</keyword>
<reference evidence="10" key="2">
    <citation type="submission" date="2023-06" db="EMBL/GenBank/DDBJ databases">
        <authorList>
            <consortium name="Lawrence Berkeley National Laboratory"/>
            <person name="Mondo S.J."/>
            <person name="Hensen N."/>
            <person name="Bonometti L."/>
            <person name="Westerberg I."/>
            <person name="Brannstrom I.O."/>
            <person name="Guillou S."/>
            <person name="Cros-Aarteil S."/>
            <person name="Calhoun S."/>
            <person name="Haridas S."/>
            <person name="Kuo A."/>
            <person name="Pangilinan J."/>
            <person name="Riley R."/>
            <person name="Labutti K."/>
            <person name="Andreopoulos B."/>
            <person name="Lipzen A."/>
            <person name="Chen C."/>
            <person name="Yanf M."/>
            <person name="Daum C."/>
            <person name="Ng V."/>
            <person name="Clum A."/>
            <person name="Steindorff A."/>
            <person name="Ohm R."/>
            <person name="Martin F."/>
            <person name="Silar P."/>
            <person name="Natvig D."/>
            <person name="Lalanne C."/>
            <person name="Gautier V."/>
            <person name="Ament-Velasquez S.L."/>
            <person name="Kruys A."/>
            <person name="Hutchinson M.I."/>
            <person name="Powell A.J."/>
            <person name="Barry K."/>
            <person name="Miller A.N."/>
            <person name="Grigoriev I.V."/>
            <person name="Debuchy R."/>
            <person name="Gladieux P."/>
            <person name="Thoren M.H."/>
            <person name="Johannesson H."/>
        </authorList>
    </citation>
    <scope>NUCLEOTIDE SEQUENCE</scope>
    <source>
        <strain evidence="10">PSN324</strain>
    </source>
</reference>
<dbReference type="InterPro" id="IPR036864">
    <property type="entry name" value="Zn2-C6_fun-type_DNA-bd_sf"/>
</dbReference>
<evidence type="ECO:0000259" key="9">
    <source>
        <dbReference type="PROSITE" id="PS50048"/>
    </source>
</evidence>
<feature type="region of interest" description="Disordered" evidence="8">
    <location>
        <begin position="882"/>
        <end position="905"/>
    </location>
</feature>
<protein>
    <submittedName>
        <fullName evidence="10">Transcriptional regulatory protein</fullName>
    </submittedName>
</protein>
<dbReference type="Pfam" id="PF00172">
    <property type="entry name" value="Zn_clus"/>
    <property type="match status" value="1"/>
</dbReference>
<proteinExistence type="predicted"/>
<evidence type="ECO:0000256" key="5">
    <source>
        <dbReference type="ARBA" id="ARBA00023125"/>
    </source>
</evidence>
<dbReference type="InterPro" id="IPR007219">
    <property type="entry name" value="XnlR_reg_dom"/>
</dbReference>
<dbReference type="GO" id="GO:0006351">
    <property type="term" value="P:DNA-templated transcription"/>
    <property type="evidence" value="ECO:0007669"/>
    <property type="project" value="InterPro"/>
</dbReference>